<dbReference type="EMBL" id="JBBPBM010000008">
    <property type="protein sequence ID" value="KAK8572269.1"/>
    <property type="molecule type" value="Genomic_DNA"/>
</dbReference>
<evidence type="ECO:0000313" key="1">
    <source>
        <dbReference type="EMBL" id="KAK8572269.1"/>
    </source>
</evidence>
<reference evidence="2 3" key="1">
    <citation type="journal article" date="2024" name="G3 (Bethesda)">
        <title>Genome assembly of Hibiscus sabdariffa L. provides insights into metabolisms of medicinal natural products.</title>
        <authorList>
            <person name="Kim T."/>
        </authorList>
    </citation>
    <scope>NUCLEOTIDE SEQUENCE [LARGE SCALE GENOMIC DNA]</scope>
    <source>
        <strain evidence="2">TK-2024</strain>
        <tissue evidence="2">Old leaves</tissue>
    </source>
</reference>
<gene>
    <name evidence="1" type="ORF">V6N12_028325</name>
    <name evidence="2" type="ORF">V6N12_028328</name>
</gene>
<comment type="caution">
    <text evidence="2">The sequence shown here is derived from an EMBL/GenBank/DDBJ whole genome shotgun (WGS) entry which is preliminary data.</text>
</comment>
<dbReference type="Proteomes" id="UP001472677">
    <property type="component" value="Unassembled WGS sequence"/>
</dbReference>
<sequence length="93" mass="10291">MSGSIPSLSYFFQNSTPDALDLGSTPSCKLQHHEWINPISSLPINSRMMIKVGGQLVLRGHLLTITQHIMELLGDIINHVPLEGNNVKGNFRL</sequence>
<evidence type="ECO:0000313" key="3">
    <source>
        <dbReference type="Proteomes" id="UP001472677"/>
    </source>
</evidence>
<proteinExistence type="predicted"/>
<accession>A0ABR2F5H8</accession>
<keyword evidence="3" id="KW-1185">Reference proteome</keyword>
<protein>
    <submittedName>
        <fullName evidence="2">Uncharacterized protein</fullName>
    </submittedName>
</protein>
<dbReference type="EMBL" id="JBBPBM010000008">
    <property type="protein sequence ID" value="KAK8572272.1"/>
    <property type="molecule type" value="Genomic_DNA"/>
</dbReference>
<evidence type="ECO:0000313" key="2">
    <source>
        <dbReference type="EMBL" id="KAK8572272.1"/>
    </source>
</evidence>
<name>A0ABR2F5H8_9ROSI</name>
<organism evidence="2 3">
    <name type="scientific">Hibiscus sabdariffa</name>
    <name type="common">roselle</name>
    <dbReference type="NCBI Taxonomy" id="183260"/>
    <lineage>
        <taxon>Eukaryota</taxon>
        <taxon>Viridiplantae</taxon>
        <taxon>Streptophyta</taxon>
        <taxon>Embryophyta</taxon>
        <taxon>Tracheophyta</taxon>
        <taxon>Spermatophyta</taxon>
        <taxon>Magnoliopsida</taxon>
        <taxon>eudicotyledons</taxon>
        <taxon>Gunneridae</taxon>
        <taxon>Pentapetalae</taxon>
        <taxon>rosids</taxon>
        <taxon>malvids</taxon>
        <taxon>Malvales</taxon>
        <taxon>Malvaceae</taxon>
        <taxon>Malvoideae</taxon>
        <taxon>Hibiscus</taxon>
    </lineage>
</organism>